<comment type="pathway">
    <text evidence="8">Amino-acid degradation; L-threonine degradation via oxydo-reductase pathway; glycine from L-threonine: step 1/2.</text>
</comment>
<dbReference type="Pfam" id="PF00107">
    <property type="entry name" value="ADH_zinc_N"/>
    <property type="match status" value="1"/>
</dbReference>
<reference evidence="13 14" key="1">
    <citation type="submission" date="2016-02" db="EMBL/GenBank/DDBJ databases">
        <title>Genome sequence of Halalkalicoccus paucihalophilus DSM 24557.</title>
        <authorList>
            <person name="Poehlein A."/>
            <person name="Daniel R."/>
        </authorList>
    </citation>
    <scope>NUCLEOTIDE SEQUENCE [LARGE SCALE GENOMIC DNA]</scope>
    <source>
        <strain evidence="13 14">DSM 24557</strain>
    </source>
</reference>
<keyword evidence="6" id="KW-0520">NAD</keyword>
<dbReference type="SMART" id="SM00829">
    <property type="entry name" value="PKS_ER"/>
    <property type="match status" value="1"/>
</dbReference>
<dbReference type="AlphaFoldDB" id="A0A151AAL6"/>
<organism evidence="13 14">
    <name type="scientific">Halalkalicoccus paucihalophilus</name>
    <dbReference type="NCBI Taxonomy" id="1008153"/>
    <lineage>
        <taxon>Archaea</taxon>
        <taxon>Methanobacteriati</taxon>
        <taxon>Methanobacteriota</taxon>
        <taxon>Stenosarchaea group</taxon>
        <taxon>Halobacteria</taxon>
        <taxon>Halobacteriales</taxon>
        <taxon>Halococcaceae</taxon>
        <taxon>Halalkalicoccus</taxon>
    </lineage>
</organism>
<sequence>MKSTALVDAGTFEVESRERPQPEASEVLVDVSDVGICGSDLHWYDHGRMDDRIVEDPLVLGHESAGRVIEVGRDVDRVAVGDEVAIEPGVPCGRCQYCRSGRYNLCQDVAFMATPGTDGAFREYVAWPADFVYRLPSSISTREGALCEPISVGIQAVRRAEIDVGDTVLVMGAGPIGTLAMDVAKAAGAANLVVVDIVPSKLDRAAERGATLTIDARETDVAKAVRDEFGAGVDVAIEATGASPAIEVTLDAPRPDGTVVLIGLAPDETVPMDTFELVRRQIDVRGSYRFANTYPTAISLLTAGEVDATGIMDFEMSFDRIGDAFERAKEPDVIKGMISMD</sequence>
<evidence type="ECO:0000313" key="14">
    <source>
        <dbReference type="Proteomes" id="UP000075321"/>
    </source>
</evidence>
<dbReference type="InterPro" id="IPR020843">
    <property type="entry name" value="ER"/>
</dbReference>
<evidence type="ECO:0000256" key="2">
    <source>
        <dbReference type="ARBA" id="ARBA00008072"/>
    </source>
</evidence>
<keyword evidence="4 10" id="KW-0862">Zinc</keyword>
<dbReference type="GO" id="GO:0070403">
    <property type="term" value="F:NAD+ binding"/>
    <property type="evidence" value="ECO:0007669"/>
    <property type="project" value="UniProtKB-ARBA"/>
</dbReference>
<comment type="similarity">
    <text evidence="2 10">Belongs to the zinc-containing alcohol dehydrogenase family.</text>
</comment>
<evidence type="ECO:0000256" key="8">
    <source>
        <dbReference type="ARBA" id="ARBA00060557"/>
    </source>
</evidence>
<dbReference type="PANTHER" id="PTHR43161">
    <property type="entry name" value="SORBITOL DEHYDROGENASE"/>
    <property type="match status" value="1"/>
</dbReference>
<keyword evidence="3 10" id="KW-0479">Metal-binding</keyword>
<feature type="domain" description="Enoyl reductase (ER)" evidence="12">
    <location>
        <begin position="5"/>
        <end position="338"/>
    </location>
</feature>
<dbReference type="GO" id="GO:0016597">
    <property type="term" value="F:amino acid binding"/>
    <property type="evidence" value="ECO:0007669"/>
    <property type="project" value="UniProtKB-ARBA"/>
</dbReference>
<dbReference type="Gene3D" id="3.40.50.720">
    <property type="entry name" value="NAD(P)-binding Rossmann-like Domain"/>
    <property type="match status" value="1"/>
</dbReference>
<evidence type="ECO:0000256" key="9">
    <source>
        <dbReference type="ARBA" id="ARBA00066604"/>
    </source>
</evidence>
<dbReference type="GO" id="GO:0008270">
    <property type="term" value="F:zinc ion binding"/>
    <property type="evidence" value="ECO:0007669"/>
    <property type="project" value="InterPro"/>
</dbReference>
<dbReference type="PROSITE" id="PS00059">
    <property type="entry name" value="ADH_ZINC"/>
    <property type="match status" value="1"/>
</dbReference>
<dbReference type="InterPro" id="IPR011032">
    <property type="entry name" value="GroES-like_sf"/>
</dbReference>
<dbReference type="SUPFAM" id="SSF51735">
    <property type="entry name" value="NAD(P)-binding Rossmann-fold domains"/>
    <property type="match status" value="1"/>
</dbReference>
<dbReference type="Gene3D" id="3.90.180.10">
    <property type="entry name" value="Medium-chain alcohol dehydrogenases, catalytic domain"/>
    <property type="match status" value="1"/>
</dbReference>
<keyword evidence="14" id="KW-1185">Reference proteome</keyword>
<comment type="caution">
    <text evidence="13">The sequence shown here is derived from an EMBL/GenBank/DDBJ whole genome shotgun (WGS) entry which is preliminary data.</text>
</comment>
<dbReference type="InterPro" id="IPR013154">
    <property type="entry name" value="ADH-like_N"/>
</dbReference>
<evidence type="ECO:0000256" key="1">
    <source>
        <dbReference type="ARBA" id="ARBA00001947"/>
    </source>
</evidence>
<dbReference type="Proteomes" id="UP000075321">
    <property type="component" value="Unassembled WGS sequence"/>
</dbReference>
<comment type="catalytic activity">
    <reaction evidence="7">
        <text>L-threonine + NAD(+) = (2S)-2-amino-3-oxobutanoate + NADH + H(+)</text>
        <dbReference type="Rhea" id="RHEA:13161"/>
        <dbReference type="ChEBI" id="CHEBI:15378"/>
        <dbReference type="ChEBI" id="CHEBI:57540"/>
        <dbReference type="ChEBI" id="CHEBI:57926"/>
        <dbReference type="ChEBI" id="CHEBI:57945"/>
        <dbReference type="ChEBI" id="CHEBI:78948"/>
        <dbReference type="EC" id="1.1.1.103"/>
    </reaction>
</comment>
<proteinExistence type="inferred from homology"/>
<name>A0A151AAL6_9EURY</name>
<dbReference type="GO" id="GO:0008743">
    <property type="term" value="F:L-threonine 3-dehydrogenase activity"/>
    <property type="evidence" value="ECO:0007669"/>
    <property type="project" value="UniProtKB-EC"/>
</dbReference>
<dbReference type="SUPFAM" id="SSF50129">
    <property type="entry name" value="GroES-like"/>
    <property type="match status" value="1"/>
</dbReference>
<dbReference type="InterPro" id="IPR045306">
    <property type="entry name" value="SDH-like"/>
</dbReference>
<evidence type="ECO:0000256" key="6">
    <source>
        <dbReference type="ARBA" id="ARBA00023027"/>
    </source>
</evidence>
<dbReference type="OrthoDB" id="73567at2157"/>
<dbReference type="PANTHER" id="PTHR43161:SF9">
    <property type="entry name" value="SORBITOL DEHYDROGENASE"/>
    <property type="match status" value="1"/>
</dbReference>
<dbReference type="InterPro" id="IPR036291">
    <property type="entry name" value="NAD(P)-bd_dom_sf"/>
</dbReference>
<evidence type="ECO:0000256" key="10">
    <source>
        <dbReference type="RuleBase" id="RU361277"/>
    </source>
</evidence>
<dbReference type="CDD" id="cd05285">
    <property type="entry name" value="sorbitol_DH"/>
    <property type="match status" value="1"/>
</dbReference>
<dbReference type="EC" id="1.1.1.103" evidence="9"/>
<dbReference type="PATRIC" id="fig|1008153.3.peg.3256"/>
<dbReference type="GO" id="GO:0051289">
    <property type="term" value="P:protein homotetramerization"/>
    <property type="evidence" value="ECO:0007669"/>
    <property type="project" value="UniProtKB-ARBA"/>
</dbReference>
<protein>
    <recommendedName>
        <fullName evidence="9">L-threonine 3-dehydrogenase</fullName>
        <ecNumber evidence="9">1.1.1.103</ecNumber>
    </recommendedName>
</protein>
<dbReference type="InterPro" id="IPR013149">
    <property type="entry name" value="ADH-like_C"/>
</dbReference>
<accession>A0A151AAL6</accession>
<dbReference type="FunFam" id="3.40.50.720:FF:000068">
    <property type="entry name" value="Sorbitol dehydrogenase"/>
    <property type="match status" value="1"/>
</dbReference>
<evidence type="ECO:0000256" key="5">
    <source>
        <dbReference type="ARBA" id="ARBA00023002"/>
    </source>
</evidence>
<dbReference type="GO" id="GO:0006566">
    <property type="term" value="P:threonine metabolic process"/>
    <property type="evidence" value="ECO:0007669"/>
    <property type="project" value="UniProtKB-ARBA"/>
</dbReference>
<evidence type="ECO:0000313" key="13">
    <source>
        <dbReference type="EMBL" id="KYH24746.1"/>
    </source>
</evidence>
<keyword evidence="5 13" id="KW-0560">Oxidoreductase</keyword>
<evidence type="ECO:0000256" key="7">
    <source>
        <dbReference type="ARBA" id="ARBA00050613"/>
    </source>
</evidence>
<dbReference type="InterPro" id="IPR002328">
    <property type="entry name" value="ADH_Zn_CS"/>
</dbReference>
<comment type="cofactor">
    <cofactor evidence="1 10">
        <name>Zn(2+)</name>
        <dbReference type="ChEBI" id="CHEBI:29105"/>
    </cofactor>
</comment>
<dbReference type="EMBL" id="LTAZ01000012">
    <property type="protein sequence ID" value="KYH24746.1"/>
    <property type="molecule type" value="Genomic_DNA"/>
</dbReference>
<evidence type="ECO:0000256" key="11">
    <source>
        <dbReference type="SAM" id="MobiDB-lite"/>
    </source>
</evidence>
<dbReference type="Pfam" id="PF08240">
    <property type="entry name" value="ADH_N"/>
    <property type="match status" value="1"/>
</dbReference>
<dbReference type="RefSeq" id="WP_066384380.1">
    <property type="nucleotide sequence ID" value="NZ_LTAZ01000012.1"/>
</dbReference>
<evidence type="ECO:0000256" key="3">
    <source>
        <dbReference type="ARBA" id="ARBA00022723"/>
    </source>
</evidence>
<gene>
    <name evidence="13" type="primary">tdh_4</name>
    <name evidence="13" type="ORF">HAPAU_31220</name>
</gene>
<evidence type="ECO:0000259" key="12">
    <source>
        <dbReference type="SMART" id="SM00829"/>
    </source>
</evidence>
<evidence type="ECO:0000256" key="4">
    <source>
        <dbReference type="ARBA" id="ARBA00022833"/>
    </source>
</evidence>
<feature type="region of interest" description="Disordered" evidence="11">
    <location>
        <begin position="1"/>
        <end position="24"/>
    </location>
</feature>